<keyword evidence="7 10" id="KW-1133">Transmembrane helix</keyword>
<dbReference type="PROSITE" id="PS50893">
    <property type="entry name" value="ABC_TRANSPORTER_2"/>
    <property type="match status" value="1"/>
</dbReference>
<dbReference type="PANTHER" id="PTHR24221:SF503">
    <property type="entry name" value="MITOCHONDRIAL POTASSIUM CHANNEL ATP-BINDING SUBUNIT"/>
    <property type="match status" value="1"/>
</dbReference>
<evidence type="ECO:0000256" key="4">
    <source>
        <dbReference type="ARBA" id="ARBA00022692"/>
    </source>
</evidence>
<dbReference type="Gene3D" id="3.40.50.300">
    <property type="entry name" value="P-loop containing nucleotide triphosphate hydrolases"/>
    <property type="match status" value="1"/>
</dbReference>
<keyword evidence="5" id="KW-0547">Nucleotide-binding</keyword>
<dbReference type="Gene3D" id="1.20.1560.10">
    <property type="entry name" value="ABC transporter type 1, transmembrane domain"/>
    <property type="match status" value="1"/>
</dbReference>
<dbReference type="SUPFAM" id="SSF52540">
    <property type="entry name" value="P-loop containing nucleoside triphosphate hydrolases"/>
    <property type="match status" value="1"/>
</dbReference>
<keyword evidence="14" id="KW-1185">Reference proteome</keyword>
<dbReference type="InterPro" id="IPR003439">
    <property type="entry name" value="ABC_transporter-like_ATP-bd"/>
</dbReference>
<evidence type="ECO:0000256" key="3">
    <source>
        <dbReference type="ARBA" id="ARBA00022475"/>
    </source>
</evidence>
<dbReference type="Pfam" id="PF00005">
    <property type="entry name" value="ABC_tran"/>
    <property type="match status" value="1"/>
</dbReference>
<dbReference type="GO" id="GO:0005524">
    <property type="term" value="F:ATP binding"/>
    <property type="evidence" value="ECO:0007669"/>
    <property type="project" value="UniProtKB-KW"/>
</dbReference>
<dbReference type="InterPro" id="IPR003593">
    <property type="entry name" value="AAA+_ATPase"/>
</dbReference>
<feature type="domain" description="ABC transporter" evidence="11">
    <location>
        <begin position="571"/>
        <end position="806"/>
    </location>
</feature>
<dbReference type="GO" id="GO:0005886">
    <property type="term" value="C:plasma membrane"/>
    <property type="evidence" value="ECO:0007669"/>
    <property type="project" value="UniProtKB-SubCell"/>
</dbReference>
<dbReference type="InterPro" id="IPR039421">
    <property type="entry name" value="Type_1_exporter"/>
</dbReference>
<evidence type="ECO:0000256" key="1">
    <source>
        <dbReference type="ARBA" id="ARBA00004651"/>
    </source>
</evidence>
<proteinExistence type="predicted"/>
<dbReference type="SUPFAM" id="SSF90123">
    <property type="entry name" value="ABC transporter transmembrane region"/>
    <property type="match status" value="1"/>
</dbReference>
<dbReference type="PANTHER" id="PTHR24221">
    <property type="entry name" value="ATP-BINDING CASSETTE SUB-FAMILY B"/>
    <property type="match status" value="1"/>
</dbReference>
<feature type="transmembrane region" description="Helical" evidence="10">
    <location>
        <begin position="109"/>
        <end position="131"/>
    </location>
</feature>
<dbReference type="Proteomes" id="UP000193144">
    <property type="component" value="Unassembled WGS sequence"/>
</dbReference>
<feature type="compositionally biased region" description="Polar residues" evidence="9">
    <location>
        <begin position="942"/>
        <end position="962"/>
    </location>
</feature>
<evidence type="ECO:0000259" key="12">
    <source>
        <dbReference type="PROSITE" id="PS50929"/>
    </source>
</evidence>
<feature type="domain" description="ABC transmembrane type-1" evidence="12">
    <location>
        <begin position="252"/>
        <end position="537"/>
    </location>
</feature>
<name>A0A1Y1ZXN7_9PLEO</name>
<dbReference type="InterPro" id="IPR027417">
    <property type="entry name" value="P-loop_NTPase"/>
</dbReference>
<dbReference type="GO" id="GO:0140359">
    <property type="term" value="F:ABC-type transporter activity"/>
    <property type="evidence" value="ECO:0007669"/>
    <property type="project" value="InterPro"/>
</dbReference>
<dbReference type="InterPro" id="IPR017871">
    <property type="entry name" value="ABC_transporter-like_CS"/>
</dbReference>
<feature type="transmembrane region" description="Helical" evidence="10">
    <location>
        <begin position="86"/>
        <end position="103"/>
    </location>
</feature>
<feature type="transmembrane region" description="Helical" evidence="10">
    <location>
        <begin position="394"/>
        <end position="413"/>
    </location>
</feature>
<keyword evidence="8 10" id="KW-0472">Membrane</keyword>
<evidence type="ECO:0000256" key="5">
    <source>
        <dbReference type="ARBA" id="ARBA00022741"/>
    </source>
</evidence>
<dbReference type="PROSITE" id="PS00211">
    <property type="entry name" value="ABC_TRANSPORTER_1"/>
    <property type="match status" value="1"/>
</dbReference>
<organism evidence="13 14">
    <name type="scientific">Clohesyomyces aquaticus</name>
    <dbReference type="NCBI Taxonomy" id="1231657"/>
    <lineage>
        <taxon>Eukaryota</taxon>
        <taxon>Fungi</taxon>
        <taxon>Dikarya</taxon>
        <taxon>Ascomycota</taxon>
        <taxon>Pezizomycotina</taxon>
        <taxon>Dothideomycetes</taxon>
        <taxon>Pleosporomycetidae</taxon>
        <taxon>Pleosporales</taxon>
        <taxon>Lindgomycetaceae</taxon>
        <taxon>Clohesyomyces</taxon>
    </lineage>
</organism>
<dbReference type="EMBL" id="MCFA01000030">
    <property type="protein sequence ID" value="ORY14837.1"/>
    <property type="molecule type" value="Genomic_DNA"/>
</dbReference>
<evidence type="ECO:0000256" key="8">
    <source>
        <dbReference type="ARBA" id="ARBA00023136"/>
    </source>
</evidence>
<evidence type="ECO:0000256" key="2">
    <source>
        <dbReference type="ARBA" id="ARBA00022448"/>
    </source>
</evidence>
<sequence>MSHASPVPLVVLHYLAHILITFSAATHSSLAACFVPQSSRLGRKKRSRPVCEWLSLGVCGSYATERILYAQRAIQEPHSLIPRDSTAYLTLSALIWTVIFIILRESDTLYWPACLGTWVFGTVLEITLWALQDHLRSDYFSIAQIGIHIFRLSSMASLILASTLAIFSGSKEVDTENKHLLGPEHTAFEYGKACGSGFSEDPDQKEDEQRLRGRHIRRLEQLGGWWGYLKEYRVFLPYLVPHTDFKMQCYIVGTLLCILVGRVTSVLGPRYLGIIVDKLSANHDAMHLPTKEISILIFAIRIPHDEIINRICHCLGVRLYYWSYRQLMVSSYSRIMGLSLGLHANKNTGKVLRGINQAQTLIHFVNQLVLKAYPALIDLIVAIGYLSYLFDFQLGMIILVTSVFYVIVTYKCTTLSAHKRRQYLRTERDHDTVLYETVSNWQSVTHFNRQAHEMARLKATTKSEIQAMTKFSDLSQYNLAAQGLVPAFRYGAILLLESYEVSNNGRPVGNMVTLLMYWGILTQPVFSLAQKYKDVIGYVVDGERLLQLWHQTPDVSDAPDSPDIVVAGGRIEFENVTFSYDGHKPAVQDITFTAEPESTVVIVGETGSGKSTTCNKLLLHLYDVAQGGILIDGQDLREISQHRLREAISVVPQDVSFPNQTIMDIVRYARLEATDEDIYEACKTAAIHDNIMSYPNKYQSKIGERGIKLSGGEKQRLAIAQQFCKRPEISVLNEATSAMDPITELRIRESFEKLSAGRTTLIVAHRLSTIMHADLIIVLDKGETIEQGTHEELLDEKGKYYQLWPGKSKNDPLAEPSRQTSVAEFATSVSGFLNIFENDRAVSTLIDAISQFDGQFESKNMESSNPPRNSVRKGLHKLKARLVTVGESDENLDVEDVPDNDAPIRLLSPRATSSSIPVVKYRRSSGLSRKLKYWYRRSSFASGQLSSRGNPTAEQEGSSPIQAPTPKRAAIPEEAFSGLLEVVRQGGRKETEVNHPHLSDGDKNVKTNTKEGHEDLVGMS</sequence>
<dbReference type="OrthoDB" id="6500128at2759"/>
<feature type="region of interest" description="Disordered" evidence="9">
    <location>
        <begin position="942"/>
        <end position="1020"/>
    </location>
</feature>
<accession>A0A1Y1ZXN7</accession>
<keyword evidence="4 10" id="KW-0812">Transmembrane</keyword>
<keyword evidence="3" id="KW-1003">Cell membrane</keyword>
<dbReference type="GO" id="GO:0016887">
    <property type="term" value="F:ATP hydrolysis activity"/>
    <property type="evidence" value="ECO:0007669"/>
    <property type="project" value="InterPro"/>
</dbReference>
<dbReference type="PROSITE" id="PS50929">
    <property type="entry name" value="ABC_TM1F"/>
    <property type="match status" value="1"/>
</dbReference>
<evidence type="ECO:0000256" key="10">
    <source>
        <dbReference type="SAM" id="Phobius"/>
    </source>
</evidence>
<evidence type="ECO:0000256" key="7">
    <source>
        <dbReference type="ARBA" id="ARBA00022989"/>
    </source>
</evidence>
<dbReference type="SMART" id="SM00382">
    <property type="entry name" value="AAA"/>
    <property type="match status" value="1"/>
</dbReference>
<evidence type="ECO:0000256" key="9">
    <source>
        <dbReference type="SAM" id="MobiDB-lite"/>
    </source>
</evidence>
<reference evidence="13 14" key="1">
    <citation type="submission" date="2016-07" db="EMBL/GenBank/DDBJ databases">
        <title>Pervasive Adenine N6-methylation of Active Genes in Fungi.</title>
        <authorList>
            <consortium name="DOE Joint Genome Institute"/>
            <person name="Mondo S.J."/>
            <person name="Dannebaum R.O."/>
            <person name="Kuo R.C."/>
            <person name="Labutti K."/>
            <person name="Haridas S."/>
            <person name="Kuo A."/>
            <person name="Salamov A."/>
            <person name="Ahrendt S.R."/>
            <person name="Lipzen A."/>
            <person name="Sullivan W."/>
            <person name="Andreopoulos W.B."/>
            <person name="Clum A."/>
            <person name="Lindquist E."/>
            <person name="Daum C."/>
            <person name="Ramamoorthy G.K."/>
            <person name="Gryganskyi A."/>
            <person name="Culley D."/>
            <person name="Magnuson J.K."/>
            <person name="James T.Y."/>
            <person name="O'Malley M.A."/>
            <person name="Stajich J.E."/>
            <person name="Spatafora J.W."/>
            <person name="Visel A."/>
            <person name="Grigoriev I.V."/>
        </authorList>
    </citation>
    <scope>NUCLEOTIDE SEQUENCE [LARGE SCALE GENOMIC DNA]</scope>
    <source>
        <strain evidence="13 14">CBS 115471</strain>
    </source>
</reference>
<evidence type="ECO:0000313" key="14">
    <source>
        <dbReference type="Proteomes" id="UP000193144"/>
    </source>
</evidence>
<gene>
    <name evidence="13" type="ORF">BCR34DRAFT_645368</name>
</gene>
<feature type="transmembrane region" description="Helical" evidence="10">
    <location>
        <begin position="12"/>
        <end position="35"/>
    </location>
</feature>
<feature type="compositionally biased region" description="Basic and acidic residues" evidence="9">
    <location>
        <begin position="987"/>
        <end position="1020"/>
    </location>
</feature>
<dbReference type="InterPro" id="IPR036640">
    <property type="entry name" value="ABC1_TM_sf"/>
</dbReference>
<evidence type="ECO:0000313" key="13">
    <source>
        <dbReference type="EMBL" id="ORY14837.1"/>
    </source>
</evidence>
<feature type="transmembrane region" description="Helical" evidence="10">
    <location>
        <begin position="368"/>
        <end position="388"/>
    </location>
</feature>
<keyword evidence="6" id="KW-0067">ATP-binding</keyword>
<dbReference type="FunFam" id="3.40.50.300:FF:000221">
    <property type="entry name" value="Multidrug ABC transporter ATP-binding protein"/>
    <property type="match status" value="1"/>
</dbReference>
<protein>
    <recommendedName>
        <fullName evidence="15">P-loop containing nucleoside triphosphate hydrolase protein</fullName>
    </recommendedName>
</protein>
<evidence type="ECO:0000259" key="11">
    <source>
        <dbReference type="PROSITE" id="PS50893"/>
    </source>
</evidence>
<dbReference type="InterPro" id="IPR011527">
    <property type="entry name" value="ABC1_TM_dom"/>
</dbReference>
<evidence type="ECO:0000256" key="6">
    <source>
        <dbReference type="ARBA" id="ARBA00022840"/>
    </source>
</evidence>
<comment type="subcellular location">
    <subcellularLocation>
        <location evidence="1">Cell membrane</location>
        <topology evidence="1">Multi-pass membrane protein</topology>
    </subcellularLocation>
</comment>
<dbReference type="STRING" id="1231657.A0A1Y1ZXN7"/>
<dbReference type="AlphaFoldDB" id="A0A1Y1ZXN7"/>
<evidence type="ECO:0008006" key="15">
    <source>
        <dbReference type="Google" id="ProtNLM"/>
    </source>
</evidence>
<feature type="transmembrane region" description="Helical" evidence="10">
    <location>
        <begin position="152"/>
        <end position="170"/>
    </location>
</feature>
<keyword evidence="2" id="KW-0813">Transport</keyword>
<dbReference type="Pfam" id="PF00664">
    <property type="entry name" value="ABC_membrane"/>
    <property type="match status" value="1"/>
</dbReference>
<comment type="caution">
    <text evidence="13">The sequence shown here is derived from an EMBL/GenBank/DDBJ whole genome shotgun (WGS) entry which is preliminary data.</text>
</comment>